<dbReference type="EMBL" id="JAVTLL010000039">
    <property type="protein sequence ID" value="MDT7846805.1"/>
    <property type="molecule type" value="Genomic_DNA"/>
</dbReference>
<dbReference type="Proteomes" id="UP001257948">
    <property type="component" value="Unassembled WGS sequence"/>
</dbReference>
<sequence length="138" mass="15276">MRLTVRACGMDEDEDDEVLEAGFSEHEDGSGVAILFQRDIFAEDPWEGPEDETDLFNNSYCVTTGAGATSYGGVVSIDLSQRPAVFTLSPRVANTLKLDEVIEVDFEVPEQDWNDFKAGLRRVVTWGVPSQVPEVRGF</sequence>
<evidence type="ECO:0000313" key="1">
    <source>
        <dbReference type="EMBL" id="MDT7846805.1"/>
    </source>
</evidence>
<organism evidence="1 2">
    <name type="scientific">Streptomyces justiciae</name>
    <dbReference type="NCBI Taxonomy" id="2780140"/>
    <lineage>
        <taxon>Bacteria</taxon>
        <taxon>Bacillati</taxon>
        <taxon>Actinomycetota</taxon>
        <taxon>Actinomycetes</taxon>
        <taxon>Kitasatosporales</taxon>
        <taxon>Streptomycetaceae</taxon>
        <taxon>Streptomyces</taxon>
    </lineage>
</organism>
<dbReference type="Pfam" id="PF15588">
    <property type="entry name" value="Imm10"/>
    <property type="match status" value="1"/>
</dbReference>
<evidence type="ECO:0000313" key="2">
    <source>
        <dbReference type="Proteomes" id="UP001257948"/>
    </source>
</evidence>
<protein>
    <submittedName>
        <fullName evidence="1">Imm10 family immunity protein</fullName>
    </submittedName>
</protein>
<dbReference type="InterPro" id="IPR028962">
    <property type="entry name" value="Imm10"/>
</dbReference>
<dbReference type="RefSeq" id="WP_314207048.1">
    <property type="nucleotide sequence ID" value="NZ_JAVTLL010000039.1"/>
</dbReference>
<gene>
    <name evidence="1" type="ORF">RQC66_39415</name>
</gene>
<accession>A0ABU3M5U2</accession>
<comment type="caution">
    <text evidence="1">The sequence shown here is derived from an EMBL/GenBank/DDBJ whole genome shotgun (WGS) entry which is preliminary data.</text>
</comment>
<name>A0ABU3M5U2_9ACTN</name>
<reference evidence="2" key="1">
    <citation type="submission" date="2023-07" db="EMBL/GenBank/DDBJ databases">
        <title>Draft genome sequence of the endophytic actinobacterium Streptomyces justiciae WPN32, a potential antibiotic producer.</title>
        <authorList>
            <person name="Yasawong M."/>
            <person name="Pana W."/>
            <person name="Ganta P."/>
            <person name="Santapan N."/>
            <person name="Songngamsuk T."/>
            <person name="Phatcharaharikarn M."/>
            <person name="Kerdtoob S."/>
            <person name="Nantapong N."/>
        </authorList>
    </citation>
    <scope>NUCLEOTIDE SEQUENCE [LARGE SCALE GENOMIC DNA]</scope>
    <source>
        <strain evidence="2">WPN32</strain>
    </source>
</reference>
<keyword evidence="2" id="KW-1185">Reference proteome</keyword>
<proteinExistence type="predicted"/>